<dbReference type="EMBL" id="BARW01020976">
    <property type="protein sequence ID" value="GAI97957.1"/>
    <property type="molecule type" value="Genomic_DNA"/>
</dbReference>
<organism evidence="1">
    <name type="scientific">marine sediment metagenome</name>
    <dbReference type="NCBI Taxonomy" id="412755"/>
    <lineage>
        <taxon>unclassified sequences</taxon>
        <taxon>metagenomes</taxon>
        <taxon>ecological metagenomes</taxon>
    </lineage>
</organism>
<name>X1SY36_9ZZZZ</name>
<accession>X1SY36</accession>
<comment type="caution">
    <text evidence="1">The sequence shown here is derived from an EMBL/GenBank/DDBJ whole genome shotgun (WGS) entry which is preliminary data.</text>
</comment>
<evidence type="ECO:0000313" key="1">
    <source>
        <dbReference type="EMBL" id="GAI97957.1"/>
    </source>
</evidence>
<proteinExistence type="predicted"/>
<protein>
    <submittedName>
        <fullName evidence="1">Uncharacterized protein</fullName>
    </submittedName>
</protein>
<dbReference type="AlphaFoldDB" id="X1SY36"/>
<gene>
    <name evidence="1" type="ORF">S12H4_35339</name>
</gene>
<reference evidence="1" key="1">
    <citation type="journal article" date="2014" name="Front. Microbiol.">
        <title>High frequency of phylogenetically diverse reductive dehalogenase-homologous genes in deep subseafloor sedimentary metagenomes.</title>
        <authorList>
            <person name="Kawai M."/>
            <person name="Futagami T."/>
            <person name="Toyoda A."/>
            <person name="Takaki Y."/>
            <person name="Nishi S."/>
            <person name="Hori S."/>
            <person name="Arai W."/>
            <person name="Tsubouchi T."/>
            <person name="Morono Y."/>
            <person name="Uchiyama I."/>
            <person name="Ito T."/>
            <person name="Fujiyama A."/>
            <person name="Inagaki F."/>
            <person name="Takami H."/>
        </authorList>
    </citation>
    <scope>NUCLEOTIDE SEQUENCE</scope>
    <source>
        <strain evidence="1">Expedition CK06-06</strain>
    </source>
</reference>
<sequence length="90" mass="10611">MTEAKKLREAQDFITREVQKHDADRVDALNWDQGPHDPAAGIHRLIVFRGGEKSIFTFTEYKLLEHYGSKEWEKQLRGHVGEILMELRYE</sequence>